<dbReference type="EMBL" id="GEEE01011814">
    <property type="protein sequence ID" value="JAP51411.1"/>
    <property type="molecule type" value="Transcribed_RNA"/>
</dbReference>
<feature type="transmembrane region" description="Helical" evidence="1">
    <location>
        <begin position="324"/>
        <end position="347"/>
    </location>
</feature>
<keyword evidence="1" id="KW-0472">Membrane</keyword>
<feature type="transmembrane region" description="Helical" evidence="1">
    <location>
        <begin position="174"/>
        <end position="197"/>
    </location>
</feature>
<proteinExistence type="predicted"/>
<keyword evidence="1" id="KW-0812">Transmembrane</keyword>
<keyword evidence="1" id="KW-1133">Transmembrane helix</keyword>
<feature type="transmembrane region" description="Helical" evidence="1">
    <location>
        <begin position="20"/>
        <end position="46"/>
    </location>
</feature>
<dbReference type="AlphaFoldDB" id="A0A0X3PHJ4"/>
<feature type="transmembrane region" description="Helical" evidence="1">
    <location>
        <begin position="279"/>
        <end position="296"/>
    </location>
</feature>
<name>A0A0X3PHJ4_SCHSO</name>
<feature type="transmembrane region" description="Helical" evidence="1">
    <location>
        <begin position="143"/>
        <end position="162"/>
    </location>
</feature>
<reference evidence="2" key="1">
    <citation type="submission" date="2016-01" db="EMBL/GenBank/DDBJ databases">
        <title>Reference transcriptome for the parasite Schistocephalus solidus: insights into the molecular evolution of parasitism.</title>
        <authorList>
            <person name="Hebert F.O."/>
            <person name="Grambauer S."/>
            <person name="Barber I."/>
            <person name="Landry C.R."/>
            <person name="Aubin-Horth N."/>
        </authorList>
    </citation>
    <scope>NUCLEOTIDE SEQUENCE</scope>
</reference>
<protein>
    <submittedName>
        <fullName evidence="2">Uncharacterized protein</fullName>
    </submittedName>
</protein>
<feature type="transmembrane region" description="Helical" evidence="1">
    <location>
        <begin position="460"/>
        <end position="479"/>
    </location>
</feature>
<feature type="transmembrane region" description="Helical" evidence="1">
    <location>
        <begin position="524"/>
        <end position="546"/>
    </location>
</feature>
<accession>A0A0X3PHJ4</accession>
<organism evidence="2">
    <name type="scientific">Schistocephalus solidus</name>
    <name type="common">Tapeworm</name>
    <dbReference type="NCBI Taxonomy" id="70667"/>
    <lineage>
        <taxon>Eukaryota</taxon>
        <taxon>Metazoa</taxon>
        <taxon>Spiralia</taxon>
        <taxon>Lophotrochozoa</taxon>
        <taxon>Platyhelminthes</taxon>
        <taxon>Cestoda</taxon>
        <taxon>Eucestoda</taxon>
        <taxon>Diphyllobothriidea</taxon>
        <taxon>Diphyllobothriidae</taxon>
        <taxon>Schistocephalus</taxon>
    </lineage>
</organism>
<feature type="transmembrane region" description="Helical" evidence="1">
    <location>
        <begin position="217"/>
        <end position="235"/>
    </location>
</feature>
<feature type="transmembrane region" description="Helical" evidence="1">
    <location>
        <begin position="552"/>
        <end position="576"/>
    </location>
</feature>
<feature type="transmembrane region" description="Helical" evidence="1">
    <location>
        <begin position="485"/>
        <end position="504"/>
    </location>
</feature>
<feature type="transmembrane region" description="Helical" evidence="1">
    <location>
        <begin position="115"/>
        <end position="137"/>
    </location>
</feature>
<gene>
    <name evidence="2" type="ORF">TR104741</name>
</gene>
<evidence type="ECO:0000313" key="2">
    <source>
        <dbReference type="EMBL" id="JAP51411.1"/>
    </source>
</evidence>
<feature type="transmembrane region" description="Helical" evidence="1">
    <location>
        <begin position="85"/>
        <end position="103"/>
    </location>
</feature>
<feature type="non-terminal residue" evidence="2">
    <location>
        <position position="1"/>
    </location>
</feature>
<sequence length="597" mass="68502">YGHDSKNLSMQKSEKMKSSLASPSTGFLISVVLFTVIFSGLMYHLAVTEVTECRNLSSTEYPVLIGFSKTRISDYPALEIFLESWPYACVLVIFCLLANMFNLPKKMLLLDTLSLCLIWCIHGWEFTIVILVISIAFSVLGAYIGRSPLFMLFLGLLFLTFIQDMLRFCLPEAFVFRMFAARVSYPGFYASVVRAIILGIEHARMPSVSLRDLLRNSIGYTVMSPVCMPASFVLFQDWMKWREVKTKFTVQTRHHLEEERDPADRGESVRRTVSFRRSVVTLFRLGFWTLVLKYGLGSINFTGQLCGPVRRISRGVNVGLLDGFIAYFIAFLNVGKFHVYYVVFYGYGRTIGDLQQFVMSPLFERDTSRLVSGQRDTQSTLLTKSTQDQSLGDKLIRSEVTMNCFMPDGPSCLLGTHKSSEVWRTFDRGLYIVMKHYIYIPWHKLLISITPANSLVVKELSAFSGAILTFVFVLIFHSWNKGNFVWVSTSFILWSIERFVGNYYRSMRAEEKLTSLLSTEWEILIRGSGYATLQTFNILGFLFFLANYDAGFWLVRIVLTNWLVLLQCWTFLFIIVRLSIQVRTWSSQAVAKENKDK</sequence>
<evidence type="ECO:0000256" key="1">
    <source>
        <dbReference type="SAM" id="Phobius"/>
    </source>
</evidence>